<evidence type="ECO:0000256" key="7">
    <source>
        <dbReference type="ARBA" id="ARBA00022801"/>
    </source>
</evidence>
<evidence type="ECO:0000256" key="5">
    <source>
        <dbReference type="ARBA" id="ARBA00022692"/>
    </source>
</evidence>
<keyword evidence="4" id="KW-0645">Protease</keyword>
<proteinExistence type="inferred from homology"/>
<keyword evidence="6" id="KW-0479">Metal-binding</keyword>
<keyword evidence="7" id="KW-0378">Hydrolase</keyword>
<evidence type="ECO:0000259" key="13">
    <source>
        <dbReference type="Pfam" id="PF02163"/>
    </source>
</evidence>
<evidence type="ECO:0000256" key="1">
    <source>
        <dbReference type="ARBA" id="ARBA00001947"/>
    </source>
</evidence>
<dbReference type="RefSeq" id="WP_147281148.1">
    <property type="nucleotide sequence ID" value="NZ_QQZY01000001.1"/>
</dbReference>
<comment type="subcellular location">
    <subcellularLocation>
        <location evidence="2">Membrane</location>
        <topology evidence="2">Multi-pass membrane protein</topology>
    </subcellularLocation>
</comment>
<name>A0A7M2Z209_9ACTN</name>
<keyword evidence="8" id="KW-0862">Zinc</keyword>
<evidence type="ECO:0000313" key="15">
    <source>
        <dbReference type="Proteomes" id="UP000254134"/>
    </source>
</evidence>
<protein>
    <submittedName>
        <fullName evidence="14">Peptidase family M50</fullName>
    </submittedName>
</protein>
<feature type="domain" description="Peptidase M50" evidence="13">
    <location>
        <begin position="144"/>
        <end position="173"/>
    </location>
</feature>
<dbReference type="InterPro" id="IPR008915">
    <property type="entry name" value="Peptidase_M50"/>
</dbReference>
<dbReference type="GO" id="GO:0046872">
    <property type="term" value="F:metal ion binding"/>
    <property type="evidence" value="ECO:0007669"/>
    <property type="project" value="UniProtKB-KW"/>
</dbReference>
<dbReference type="PANTHER" id="PTHR39188">
    <property type="entry name" value="MEMBRANE-ASSOCIATED ZINC METALLOPROTEASE M50B"/>
    <property type="match status" value="1"/>
</dbReference>
<dbReference type="OrthoDB" id="9781963at2"/>
<dbReference type="PANTHER" id="PTHR39188:SF3">
    <property type="entry name" value="STAGE IV SPORULATION PROTEIN FB"/>
    <property type="match status" value="1"/>
</dbReference>
<evidence type="ECO:0000256" key="10">
    <source>
        <dbReference type="ARBA" id="ARBA00023049"/>
    </source>
</evidence>
<feature type="transmembrane region" description="Helical" evidence="12">
    <location>
        <begin position="20"/>
        <end position="40"/>
    </location>
</feature>
<dbReference type="Pfam" id="PF02163">
    <property type="entry name" value="Peptidase_M50"/>
    <property type="match status" value="2"/>
</dbReference>
<organism evidence="14 15">
    <name type="scientific">Gaiella occulta</name>
    <dbReference type="NCBI Taxonomy" id="1002870"/>
    <lineage>
        <taxon>Bacteria</taxon>
        <taxon>Bacillati</taxon>
        <taxon>Actinomycetota</taxon>
        <taxon>Thermoleophilia</taxon>
        <taxon>Gaiellales</taxon>
        <taxon>Gaiellaceae</taxon>
        <taxon>Gaiella</taxon>
    </lineage>
</organism>
<keyword evidence="10" id="KW-0482">Metalloprotease</keyword>
<evidence type="ECO:0000256" key="6">
    <source>
        <dbReference type="ARBA" id="ARBA00022723"/>
    </source>
</evidence>
<gene>
    <name evidence="14" type="ORF">Gocc_0301</name>
</gene>
<dbReference type="CDD" id="cd06160">
    <property type="entry name" value="S2P-M50_like_2"/>
    <property type="match status" value="1"/>
</dbReference>
<evidence type="ECO:0000256" key="8">
    <source>
        <dbReference type="ARBA" id="ARBA00022833"/>
    </source>
</evidence>
<keyword evidence="5 12" id="KW-0812">Transmembrane</keyword>
<evidence type="ECO:0000256" key="12">
    <source>
        <dbReference type="SAM" id="Phobius"/>
    </source>
</evidence>
<reference evidence="14 15" key="1">
    <citation type="submission" date="2018-07" db="EMBL/GenBank/DDBJ databases">
        <title>High-quality-draft genome sequence of Gaiella occulta.</title>
        <authorList>
            <person name="Severino R."/>
            <person name="Froufe H.J.C."/>
            <person name="Rainey F.A."/>
            <person name="Barroso C."/>
            <person name="Albuquerque L."/>
            <person name="Lobo-Da-Cunha A."/>
            <person name="Da Costa M.S."/>
            <person name="Egas C."/>
        </authorList>
    </citation>
    <scope>NUCLEOTIDE SEQUENCE [LARGE SCALE GENOMIC DNA]</scope>
    <source>
        <strain evidence="14 15">F2-233</strain>
    </source>
</reference>
<comment type="similarity">
    <text evidence="3">Belongs to the peptidase M50B family.</text>
</comment>
<evidence type="ECO:0000256" key="11">
    <source>
        <dbReference type="ARBA" id="ARBA00023136"/>
    </source>
</evidence>
<evidence type="ECO:0000256" key="4">
    <source>
        <dbReference type="ARBA" id="ARBA00022670"/>
    </source>
</evidence>
<feature type="transmembrane region" description="Helical" evidence="12">
    <location>
        <begin position="191"/>
        <end position="215"/>
    </location>
</feature>
<evidence type="ECO:0000256" key="2">
    <source>
        <dbReference type="ARBA" id="ARBA00004141"/>
    </source>
</evidence>
<feature type="transmembrane region" description="Helical" evidence="12">
    <location>
        <begin position="145"/>
        <end position="170"/>
    </location>
</feature>
<feature type="domain" description="Peptidase M50" evidence="13">
    <location>
        <begin position="62"/>
        <end position="136"/>
    </location>
</feature>
<dbReference type="GO" id="GO:0006508">
    <property type="term" value="P:proteolysis"/>
    <property type="evidence" value="ECO:0007669"/>
    <property type="project" value="UniProtKB-KW"/>
</dbReference>
<reference evidence="15" key="2">
    <citation type="journal article" date="2019" name="MicrobiologyOpen">
        <title>High-quality draft genome sequence of Gaiella occulta isolated from a 150 meter deep mineral water borehole and comparison with the genome sequences of other deep-branching lineages of the phylum Actinobacteria.</title>
        <authorList>
            <person name="Severino R."/>
            <person name="Froufe H.J.C."/>
            <person name="Barroso C."/>
            <person name="Albuquerque L."/>
            <person name="Lobo-da-Cunha A."/>
            <person name="da Costa M.S."/>
            <person name="Egas C."/>
        </authorList>
    </citation>
    <scope>NUCLEOTIDE SEQUENCE [LARGE SCALE GENOMIC DNA]</scope>
    <source>
        <strain evidence="15">F2-233</strain>
    </source>
</reference>
<evidence type="ECO:0000256" key="3">
    <source>
        <dbReference type="ARBA" id="ARBA00007931"/>
    </source>
</evidence>
<dbReference type="Proteomes" id="UP000254134">
    <property type="component" value="Unassembled WGS sequence"/>
</dbReference>
<evidence type="ECO:0000313" key="14">
    <source>
        <dbReference type="EMBL" id="RDI75882.1"/>
    </source>
</evidence>
<sequence length="220" mass="23101">MNDLPRLPAEPAGRYRRARGIGRLIASLAVAGGVLLKLAASLKFLGIFVSVGGYALIWGWRFAVGFVALILVHELGHYVEARRQGLNPQLPVFLPFLGAYVALRNQPFDPWRNALVSAAGPLAGGLGALACLLWGLAVGSDLARALAYVGFFLNLVNLVPVGFLDGGHLLRSWRVLRHGGGHASPAQARRLGGIVATASIALAAALALGMLAAHVPQGRL</sequence>
<comment type="cofactor">
    <cofactor evidence="1">
        <name>Zn(2+)</name>
        <dbReference type="ChEBI" id="CHEBI:29105"/>
    </cofactor>
</comment>
<accession>A0A7M2Z209</accession>
<keyword evidence="9 12" id="KW-1133">Transmembrane helix</keyword>
<dbReference type="GO" id="GO:0008237">
    <property type="term" value="F:metallopeptidase activity"/>
    <property type="evidence" value="ECO:0007669"/>
    <property type="project" value="UniProtKB-KW"/>
</dbReference>
<evidence type="ECO:0000256" key="9">
    <source>
        <dbReference type="ARBA" id="ARBA00022989"/>
    </source>
</evidence>
<keyword evidence="15" id="KW-1185">Reference proteome</keyword>
<dbReference type="AlphaFoldDB" id="A0A7M2Z209"/>
<feature type="transmembrane region" description="Helical" evidence="12">
    <location>
        <begin position="115"/>
        <end position="139"/>
    </location>
</feature>
<feature type="transmembrane region" description="Helical" evidence="12">
    <location>
        <begin position="47"/>
        <end position="73"/>
    </location>
</feature>
<keyword evidence="11 12" id="KW-0472">Membrane</keyword>
<dbReference type="GO" id="GO:0016020">
    <property type="term" value="C:membrane"/>
    <property type="evidence" value="ECO:0007669"/>
    <property type="project" value="UniProtKB-SubCell"/>
</dbReference>
<dbReference type="EMBL" id="QQZY01000001">
    <property type="protein sequence ID" value="RDI75882.1"/>
    <property type="molecule type" value="Genomic_DNA"/>
</dbReference>
<comment type="caution">
    <text evidence="14">The sequence shown here is derived from an EMBL/GenBank/DDBJ whole genome shotgun (WGS) entry which is preliminary data.</text>
</comment>